<comment type="caution">
    <text evidence="1">The sequence shown here is derived from an EMBL/GenBank/DDBJ whole genome shotgun (WGS) entry which is preliminary data.</text>
</comment>
<accession>A0A2A4J3U5</accession>
<evidence type="ECO:0000313" key="1">
    <source>
        <dbReference type="EMBL" id="PCG66735.1"/>
    </source>
</evidence>
<name>A0A2A4J3U5_HELVI</name>
<organism evidence="1">
    <name type="scientific">Heliothis virescens</name>
    <name type="common">Tobacco budworm moth</name>
    <dbReference type="NCBI Taxonomy" id="7102"/>
    <lineage>
        <taxon>Eukaryota</taxon>
        <taxon>Metazoa</taxon>
        <taxon>Ecdysozoa</taxon>
        <taxon>Arthropoda</taxon>
        <taxon>Hexapoda</taxon>
        <taxon>Insecta</taxon>
        <taxon>Pterygota</taxon>
        <taxon>Neoptera</taxon>
        <taxon>Endopterygota</taxon>
        <taxon>Lepidoptera</taxon>
        <taxon>Glossata</taxon>
        <taxon>Ditrysia</taxon>
        <taxon>Noctuoidea</taxon>
        <taxon>Noctuidae</taxon>
        <taxon>Heliothinae</taxon>
        <taxon>Heliothis</taxon>
    </lineage>
</organism>
<dbReference type="AlphaFoldDB" id="A0A2A4J3U5"/>
<reference evidence="1" key="1">
    <citation type="submission" date="2017-09" db="EMBL/GenBank/DDBJ databases">
        <title>Contemporary evolution of a Lepidopteran species, Heliothis virescens, in response to modern agricultural practices.</title>
        <authorList>
            <person name="Fritz M.L."/>
            <person name="Deyonke A.M."/>
            <person name="Papanicolaou A."/>
            <person name="Micinski S."/>
            <person name="Westbrook J."/>
            <person name="Gould F."/>
        </authorList>
    </citation>
    <scope>NUCLEOTIDE SEQUENCE [LARGE SCALE GENOMIC DNA]</scope>
    <source>
        <strain evidence="1">HvINT-</strain>
        <tissue evidence="1">Whole body</tissue>
    </source>
</reference>
<protein>
    <submittedName>
        <fullName evidence="1">Uncharacterized protein</fullName>
    </submittedName>
</protein>
<proteinExistence type="predicted"/>
<dbReference type="EMBL" id="NWSH01003222">
    <property type="protein sequence ID" value="PCG66735.1"/>
    <property type="molecule type" value="Genomic_DNA"/>
</dbReference>
<gene>
    <name evidence="1" type="ORF">B5V51_7287</name>
</gene>
<sequence length="219" mass="24907">MECCYPPDCGECTVTPMLVAPNCVPKYCDEEPPTCYPCLPRCQKPMYVCYDQKPTRPKTPRCQAYERESCPRHASCCSPRPPRHEPCSAPEPSCEPCCPPPCKPVKTKYIIPCYRYEDGRITNQPTVLTRRACEVACGTRARRKPFVVSSYAADPYNEIRRYHSEDERGNCCFHFERNKPQCNPCASLCQPCVSCPECQYVDCVYAHPATDSSGCYYCK</sequence>